<feature type="transmembrane region" description="Helical" evidence="10">
    <location>
        <begin position="440"/>
        <end position="462"/>
    </location>
</feature>
<evidence type="ECO:0000256" key="8">
    <source>
        <dbReference type="ARBA" id="ARBA00048679"/>
    </source>
</evidence>
<proteinExistence type="predicted"/>
<evidence type="ECO:0000256" key="10">
    <source>
        <dbReference type="SAM" id="Phobius"/>
    </source>
</evidence>
<dbReference type="GO" id="GO:0045717">
    <property type="term" value="P:negative regulation of fatty acid biosynthetic process"/>
    <property type="evidence" value="ECO:0007669"/>
    <property type="project" value="UniProtKB-ARBA"/>
</dbReference>
<dbReference type="PROSITE" id="PS50011">
    <property type="entry name" value="PROTEIN_KINASE_DOM"/>
    <property type="match status" value="1"/>
</dbReference>
<dbReference type="Gene3D" id="3.30.10.20">
    <property type="match status" value="4"/>
</dbReference>
<dbReference type="FunFam" id="1.10.510.10:FF:000021">
    <property type="entry name" value="Serine/threonine protein kinase"/>
    <property type="match status" value="1"/>
</dbReference>
<dbReference type="PROSITE" id="PS00108">
    <property type="entry name" value="PROTEIN_KINASE_ST"/>
    <property type="match status" value="1"/>
</dbReference>
<feature type="domain" description="PASTA" evidence="12">
    <location>
        <begin position="601"/>
        <end position="669"/>
    </location>
</feature>
<evidence type="ECO:0000256" key="7">
    <source>
        <dbReference type="ARBA" id="ARBA00047899"/>
    </source>
</evidence>
<dbReference type="Pfam" id="PF03793">
    <property type="entry name" value="PASTA"/>
    <property type="match status" value="4"/>
</dbReference>
<dbReference type="InterPro" id="IPR000719">
    <property type="entry name" value="Prot_kinase_dom"/>
</dbReference>
<dbReference type="InterPro" id="IPR005543">
    <property type="entry name" value="PASTA_dom"/>
</dbReference>
<feature type="compositionally biased region" description="Pro residues" evidence="9">
    <location>
        <begin position="389"/>
        <end position="411"/>
    </location>
</feature>
<evidence type="ECO:0000256" key="9">
    <source>
        <dbReference type="SAM" id="MobiDB-lite"/>
    </source>
</evidence>
<dbReference type="PANTHER" id="PTHR43289">
    <property type="entry name" value="MITOGEN-ACTIVATED PROTEIN KINASE KINASE KINASE 20-RELATED"/>
    <property type="match status" value="1"/>
</dbReference>
<evidence type="ECO:0000256" key="6">
    <source>
        <dbReference type="ARBA" id="ARBA00022840"/>
    </source>
</evidence>
<dbReference type="PROSITE" id="PS51178">
    <property type="entry name" value="PASTA"/>
    <property type="match status" value="4"/>
</dbReference>
<keyword evidence="10" id="KW-1133">Transmembrane helix</keyword>
<feature type="domain" description="Protein kinase" evidence="11">
    <location>
        <begin position="34"/>
        <end position="294"/>
    </location>
</feature>
<dbReference type="Pfam" id="PF00069">
    <property type="entry name" value="Pkinase"/>
    <property type="match status" value="1"/>
</dbReference>
<reference evidence="13 14" key="1">
    <citation type="submission" date="2019-03" db="EMBL/GenBank/DDBJ databases">
        <title>Genomic Encyclopedia of Type Strains, Phase IV (KMG-IV): sequencing the most valuable type-strain genomes for metagenomic binning, comparative biology and taxonomic classification.</title>
        <authorList>
            <person name="Goeker M."/>
        </authorList>
    </citation>
    <scope>NUCLEOTIDE SEQUENCE [LARGE SCALE GENOMIC DNA]</scope>
    <source>
        <strain evidence="13 14">DSM 45361</strain>
    </source>
</reference>
<organism evidence="13 14">
    <name type="scientific">Labedaea rhizosphaerae</name>
    <dbReference type="NCBI Taxonomy" id="598644"/>
    <lineage>
        <taxon>Bacteria</taxon>
        <taxon>Bacillati</taxon>
        <taxon>Actinomycetota</taxon>
        <taxon>Actinomycetes</taxon>
        <taxon>Pseudonocardiales</taxon>
        <taxon>Pseudonocardiaceae</taxon>
        <taxon>Labedaea</taxon>
    </lineage>
</organism>
<dbReference type="PANTHER" id="PTHR43289:SF34">
    <property type="entry name" value="SERINE_THREONINE-PROTEIN KINASE YBDM-RELATED"/>
    <property type="match status" value="1"/>
</dbReference>
<dbReference type="Gene3D" id="1.10.510.10">
    <property type="entry name" value="Transferase(Phosphotransferase) domain 1"/>
    <property type="match status" value="1"/>
</dbReference>
<dbReference type="GO" id="GO:0004674">
    <property type="term" value="F:protein serine/threonine kinase activity"/>
    <property type="evidence" value="ECO:0007669"/>
    <property type="project" value="UniProtKB-KW"/>
</dbReference>
<evidence type="ECO:0000313" key="13">
    <source>
        <dbReference type="EMBL" id="TDP96047.1"/>
    </source>
</evidence>
<dbReference type="CDD" id="cd14014">
    <property type="entry name" value="STKc_PknB_like"/>
    <property type="match status" value="1"/>
</dbReference>
<evidence type="ECO:0000256" key="4">
    <source>
        <dbReference type="ARBA" id="ARBA00022741"/>
    </source>
</evidence>
<comment type="catalytic activity">
    <reaction evidence="8">
        <text>L-seryl-[protein] + ATP = O-phospho-L-seryl-[protein] + ADP + H(+)</text>
        <dbReference type="Rhea" id="RHEA:17989"/>
        <dbReference type="Rhea" id="RHEA-COMP:9863"/>
        <dbReference type="Rhea" id="RHEA-COMP:11604"/>
        <dbReference type="ChEBI" id="CHEBI:15378"/>
        <dbReference type="ChEBI" id="CHEBI:29999"/>
        <dbReference type="ChEBI" id="CHEBI:30616"/>
        <dbReference type="ChEBI" id="CHEBI:83421"/>
        <dbReference type="ChEBI" id="CHEBI:456216"/>
        <dbReference type="EC" id="2.7.11.1"/>
    </reaction>
</comment>
<dbReference type="CDD" id="cd06577">
    <property type="entry name" value="PASTA_pknB"/>
    <property type="match status" value="4"/>
</dbReference>
<feature type="domain" description="PASTA" evidence="12">
    <location>
        <begin position="670"/>
        <end position="734"/>
    </location>
</feature>
<dbReference type="SMART" id="SM00740">
    <property type="entry name" value="PASTA"/>
    <property type="match status" value="4"/>
</dbReference>
<dbReference type="InterPro" id="IPR011009">
    <property type="entry name" value="Kinase-like_dom_sf"/>
</dbReference>
<keyword evidence="5 13" id="KW-0418">Kinase</keyword>
<dbReference type="AlphaFoldDB" id="A0A4R6S9L7"/>
<dbReference type="EMBL" id="SNXZ01000004">
    <property type="protein sequence ID" value="TDP96047.1"/>
    <property type="molecule type" value="Genomic_DNA"/>
</dbReference>
<evidence type="ECO:0000256" key="5">
    <source>
        <dbReference type="ARBA" id="ARBA00022777"/>
    </source>
</evidence>
<comment type="catalytic activity">
    <reaction evidence="7">
        <text>L-threonyl-[protein] + ATP = O-phospho-L-threonyl-[protein] + ADP + H(+)</text>
        <dbReference type="Rhea" id="RHEA:46608"/>
        <dbReference type="Rhea" id="RHEA-COMP:11060"/>
        <dbReference type="Rhea" id="RHEA-COMP:11605"/>
        <dbReference type="ChEBI" id="CHEBI:15378"/>
        <dbReference type="ChEBI" id="CHEBI:30013"/>
        <dbReference type="ChEBI" id="CHEBI:30616"/>
        <dbReference type="ChEBI" id="CHEBI:61977"/>
        <dbReference type="ChEBI" id="CHEBI:456216"/>
        <dbReference type="EC" id="2.7.11.1"/>
    </reaction>
</comment>
<feature type="region of interest" description="Disordered" evidence="9">
    <location>
        <begin position="383"/>
        <end position="412"/>
    </location>
</feature>
<feature type="domain" description="PASTA" evidence="12">
    <location>
        <begin position="464"/>
        <end position="531"/>
    </location>
</feature>
<dbReference type="InterPro" id="IPR008271">
    <property type="entry name" value="Ser/Thr_kinase_AS"/>
</dbReference>
<keyword evidence="6" id="KW-0067">ATP-binding</keyword>
<dbReference type="OrthoDB" id="9762169at2"/>
<evidence type="ECO:0000256" key="1">
    <source>
        <dbReference type="ARBA" id="ARBA00012513"/>
    </source>
</evidence>
<dbReference type="SUPFAM" id="SSF56112">
    <property type="entry name" value="Protein kinase-like (PK-like)"/>
    <property type="match status" value="1"/>
</dbReference>
<protein>
    <recommendedName>
        <fullName evidence="1">non-specific serine/threonine protein kinase</fullName>
        <ecNumber evidence="1">2.7.11.1</ecNumber>
    </recommendedName>
</protein>
<dbReference type="FunFam" id="3.30.200.20:FF:000035">
    <property type="entry name" value="Serine/threonine protein kinase Stk1"/>
    <property type="match status" value="1"/>
</dbReference>
<gene>
    <name evidence="13" type="ORF">EV186_10427</name>
</gene>
<dbReference type="Gene3D" id="3.30.200.20">
    <property type="entry name" value="Phosphorylase Kinase, domain 1"/>
    <property type="match status" value="1"/>
</dbReference>
<dbReference type="SMART" id="SM00220">
    <property type="entry name" value="S_TKc"/>
    <property type="match status" value="1"/>
</dbReference>
<keyword evidence="10" id="KW-0472">Membrane</keyword>
<keyword evidence="4" id="KW-0547">Nucleotide-binding</keyword>
<feature type="region of interest" description="Disordered" evidence="9">
    <location>
        <begin position="704"/>
        <end position="725"/>
    </location>
</feature>
<name>A0A4R6S9L7_LABRH</name>
<evidence type="ECO:0000313" key="14">
    <source>
        <dbReference type="Proteomes" id="UP000295444"/>
    </source>
</evidence>
<dbReference type="GO" id="GO:0005524">
    <property type="term" value="F:ATP binding"/>
    <property type="evidence" value="ECO:0007669"/>
    <property type="project" value="UniProtKB-KW"/>
</dbReference>
<evidence type="ECO:0000259" key="12">
    <source>
        <dbReference type="PROSITE" id="PS51178"/>
    </source>
</evidence>
<evidence type="ECO:0000256" key="3">
    <source>
        <dbReference type="ARBA" id="ARBA00022679"/>
    </source>
</evidence>
<keyword evidence="10" id="KW-0812">Transmembrane</keyword>
<keyword evidence="14" id="KW-1185">Reference proteome</keyword>
<keyword evidence="3" id="KW-0808">Transferase</keyword>
<comment type="caution">
    <text evidence="13">The sequence shown here is derived from an EMBL/GenBank/DDBJ whole genome shotgun (WGS) entry which is preliminary data.</text>
</comment>
<dbReference type="Proteomes" id="UP000295444">
    <property type="component" value="Unassembled WGS sequence"/>
</dbReference>
<keyword evidence="2" id="KW-0723">Serine/threonine-protein kinase</keyword>
<evidence type="ECO:0000259" key="11">
    <source>
        <dbReference type="PROSITE" id="PS50011"/>
    </source>
</evidence>
<accession>A0A4R6S9L7</accession>
<sequence>MSDTRHASAGTSVRSSVVEDRGSSLIGTLLDQRYRIDGLLARGGMSAVYRAQDTRLDRPVAVKVMDERFVADKSFVDRFEQEARSAARIHHPNVVAVHDQGVDGDKIYLVMELVDGGTLRDLLESGPLSVELACAILEPVLAALGAAHRSGLVHRDVKPENVLIGRTSSGGSVVKVADFGLVRAVSGSSMTQGSVIMGTVAYLSPEQVTTGTATARGDVYSAGIVLYEMLTGRPPYVGDTTLSVAYRHVNDDVPAPSTVAPTIPAAVDELVVQATRRDPADRPMDADEFLSALRRVCSALAIRPVRVPIPEHENEKTMPVSGAIAAGAGSAQGSVQGSLDGALATQVTGQATSVVARPKAVHTVGIGPQGTRTMARSQFDALTERRPPVRPQPMRPNPPNYPPPNGFPPPGDDYDDGYNGYDGYPETGAQPEQRGRRKGLLITLIVVGALLLGAGGTATWWFTSGRYSTVPSVAGKTQEEALKEISDAHLTPRLADKPRLDNKIPKGIVISTDPSGGRLLRGTTVTLVVSGGKPVVPNIGQGADPKDAAKALADVQLVAKKDPAKDEYNPNVPQGKVIRVDPRPGSALDIGTDVLLVLSKGPEPKPVPDVAGMDHDQAFQTLQTAGLTPVDGPAEFSADVDGGKVIRTDPPANTMLDSSNTQITVISSNAVTVPDLGQQLVTDAQKALTDLGLTVQVVNVSGQAGNPGSRVYAQSAPPGSRVQPGSQIVLTAFP</sequence>
<dbReference type="EC" id="2.7.11.1" evidence="1"/>
<evidence type="ECO:0000256" key="2">
    <source>
        <dbReference type="ARBA" id="ARBA00022527"/>
    </source>
</evidence>
<feature type="domain" description="PASTA" evidence="12">
    <location>
        <begin position="532"/>
        <end position="600"/>
    </location>
</feature>